<dbReference type="AlphaFoldDB" id="A0A6B3SJF3"/>
<evidence type="ECO:0000256" key="3">
    <source>
        <dbReference type="ARBA" id="ARBA00022989"/>
    </source>
</evidence>
<evidence type="ECO:0000313" key="6">
    <source>
        <dbReference type="EMBL" id="NEX60984.1"/>
    </source>
</evidence>
<feature type="transmembrane region" description="Helical" evidence="5">
    <location>
        <begin position="70"/>
        <end position="89"/>
    </location>
</feature>
<dbReference type="InterPro" id="IPR051598">
    <property type="entry name" value="TSUP/Inactive_protease-like"/>
</dbReference>
<evidence type="ECO:0000256" key="2">
    <source>
        <dbReference type="ARBA" id="ARBA00022692"/>
    </source>
</evidence>
<dbReference type="InterPro" id="IPR002781">
    <property type="entry name" value="TM_pro_TauE-like"/>
</dbReference>
<dbReference type="Pfam" id="PF01925">
    <property type="entry name" value="TauE"/>
    <property type="match status" value="1"/>
</dbReference>
<feature type="transmembrane region" description="Helical" evidence="5">
    <location>
        <begin position="184"/>
        <end position="207"/>
    </location>
</feature>
<dbReference type="GO" id="GO:0005886">
    <property type="term" value="C:plasma membrane"/>
    <property type="evidence" value="ECO:0007669"/>
    <property type="project" value="UniProtKB-SubCell"/>
</dbReference>
<dbReference type="Proteomes" id="UP000482155">
    <property type="component" value="Unassembled WGS sequence"/>
</dbReference>
<dbReference type="EMBL" id="JAAIVB010000025">
    <property type="protein sequence ID" value="NEX60984.1"/>
    <property type="molecule type" value="Genomic_DNA"/>
</dbReference>
<keyword evidence="5" id="KW-1003">Cell membrane</keyword>
<keyword evidence="4 5" id="KW-0472">Membrane</keyword>
<evidence type="ECO:0000256" key="5">
    <source>
        <dbReference type="RuleBase" id="RU363041"/>
    </source>
</evidence>
<keyword evidence="3 5" id="KW-1133">Transmembrane helix</keyword>
<name>A0A6B3SJF3_9BURK</name>
<gene>
    <name evidence="6" type="ORF">G3574_07840</name>
</gene>
<reference evidence="6 7" key="1">
    <citation type="submission" date="2020-02" db="EMBL/GenBank/DDBJ databases">
        <authorList>
            <person name="Kim M.K."/>
        </authorList>
    </citation>
    <scope>NUCLEOTIDE SEQUENCE [LARGE SCALE GENOMIC DNA]</scope>
    <source>
        <strain evidence="6 7">17J57-3</strain>
    </source>
</reference>
<evidence type="ECO:0000256" key="4">
    <source>
        <dbReference type="ARBA" id="ARBA00023136"/>
    </source>
</evidence>
<comment type="subcellular location">
    <subcellularLocation>
        <location evidence="5">Cell membrane</location>
        <topology evidence="5">Multi-pass membrane protein</topology>
    </subcellularLocation>
    <subcellularLocation>
        <location evidence="1">Membrane</location>
        <topology evidence="1">Multi-pass membrane protein</topology>
    </subcellularLocation>
</comment>
<comment type="similarity">
    <text evidence="5">Belongs to the 4-toluene sulfonate uptake permease (TSUP) (TC 2.A.102) family.</text>
</comment>
<feature type="transmembrane region" description="Helical" evidence="5">
    <location>
        <begin position="244"/>
        <end position="262"/>
    </location>
</feature>
<dbReference type="PANTHER" id="PTHR43701">
    <property type="entry name" value="MEMBRANE TRANSPORTER PROTEIN MJ0441-RELATED"/>
    <property type="match status" value="1"/>
</dbReference>
<sequence length="265" mass="26475">MILSIVLGALVGIIMGLTGAGGGILAVPLLVFGLGLSVAQAGPIGLMAVGIAAAMGAAMGLRAKVVRYRAALLIAGVGMLVAPLGAWLAQRVDTRFLSLVFALVLLWVAYKTFRESAAHGTKPGSPGRATPPCIRDAEDGRFIWTSKCAGALSLSGSLAGALSGLLGVGGGFVMVPALQRYTDLAMQSVVATSLAVIALISLAGVVTSISAGHFNLAVGLPFSAGALAGMAAGSMLSSRLPTRYLKIAFAGICVVVAAGMIAKSL</sequence>
<evidence type="ECO:0000256" key="1">
    <source>
        <dbReference type="ARBA" id="ARBA00004141"/>
    </source>
</evidence>
<accession>A0A6B3SJF3</accession>
<feature type="transmembrane region" description="Helical" evidence="5">
    <location>
        <begin position="95"/>
        <end position="113"/>
    </location>
</feature>
<dbReference type="PANTHER" id="PTHR43701:SF2">
    <property type="entry name" value="MEMBRANE TRANSPORTER PROTEIN YJNA-RELATED"/>
    <property type="match status" value="1"/>
</dbReference>
<dbReference type="RefSeq" id="WP_163961752.1">
    <property type="nucleotide sequence ID" value="NZ_JAAIVB010000025.1"/>
</dbReference>
<feature type="transmembrane region" description="Helical" evidence="5">
    <location>
        <begin position="151"/>
        <end position="178"/>
    </location>
</feature>
<comment type="caution">
    <text evidence="6">The sequence shown here is derived from an EMBL/GenBank/DDBJ whole genome shotgun (WGS) entry which is preliminary data.</text>
</comment>
<protein>
    <recommendedName>
        <fullName evidence="5">Probable membrane transporter protein</fullName>
    </recommendedName>
</protein>
<organism evidence="6 7">
    <name type="scientific">Noviherbaspirillum galbum</name>
    <dbReference type="NCBI Taxonomy" id="2709383"/>
    <lineage>
        <taxon>Bacteria</taxon>
        <taxon>Pseudomonadati</taxon>
        <taxon>Pseudomonadota</taxon>
        <taxon>Betaproteobacteria</taxon>
        <taxon>Burkholderiales</taxon>
        <taxon>Oxalobacteraceae</taxon>
        <taxon>Noviherbaspirillum</taxon>
    </lineage>
</organism>
<proteinExistence type="inferred from homology"/>
<feature type="transmembrane region" description="Helical" evidence="5">
    <location>
        <begin position="214"/>
        <end position="232"/>
    </location>
</feature>
<keyword evidence="7" id="KW-1185">Reference proteome</keyword>
<keyword evidence="2 5" id="KW-0812">Transmembrane</keyword>
<feature type="transmembrane region" description="Helical" evidence="5">
    <location>
        <begin position="36"/>
        <end position="58"/>
    </location>
</feature>
<evidence type="ECO:0000313" key="7">
    <source>
        <dbReference type="Proteomes" id="UP000482155"/>
    </source>
</evidence>